<keyword evidence="1" id="KW-0677">Repeat</keyword>
<dbReference type="PROSITE" id="PS50297">
    <property type="entry name" value="ANK_REP_REGION"/>
    <property type="match status" value="4"/>
</dbReference>
<dbReference type="Proteomes" id="UP000243579">
    <property type="component" value="Unassembled WGS sequence"/>
</dbReference>
<dbReference type="PANTHER" id="PTHR24171">
    <property type="entry name" value="ANKYRIN REPEAT DOMAIN-CONTAINING PROTEIN 39-RELATED"/>
    <property type="match status" value="1"/>
</dbReference>
<sequence>MSFPPEPESKRRGTGARLTDEQRMEVLDKILQSQAGVSGAKIPTKALADEYGVTPAAIRKLYKNRDVFLARFATGRDGVRNGRKRGGDRSKVDFETELYKWITALRANNVALVPSHIQQRALIVAKKYPDLDKFQASWGWYYRFCNRYNVTGALAEPAPYEPELAPDAAMLAGDDDSAMAFLVGLPKRKPRKKPDASDETLLLQATIAGDLGAVETLVKKGANIECLDQDGCTPLLVALKTSHFPIVKYLLEQRAKPDVTDETGTSALLLAVKLGHVHAVKCLLEANANAEATDNNLKTALFVASEMGDTKIVKLLLKFGANLEATDVDDCTPLFGAVRFGRAKVVDVLVKRGANRLARSLDGMTPVELAQTLAYDADMLQSLDATF</sequence>
<evidence type="ECO:0000313" key="7">
    <source>
        <dbReference type="Proteomes" id="UP000243579"/>
    </source>
</evidence>
<dbReference type="EMBL" id="JNBR01000393">
    <property type="protein sequence ID" value="OQR93839.1"/>
    <property type="molecule type" value="Genomic_DNA"/>
</dbReference>
<name>A0A1V9Z784_ACHHY</name>
<dbReference type="Pfam" id="PF00023">
    <property type="entry name" value="Ank"/>
    <property type="match status" value="1"/>
</dbReference>
<dbReference type="SUPFAM" id="SSF46689">
    <property type="entry name" value="Homeodomain-like"/>
    <property type="match status" value="1"/>
</dbReference>
<proteinExistence type="predicted"/>
<reference evidence="6 7" key="1">
    <citation type="journal article" date="2014" name="Genome Biol. Evol.">
        <title>The secreted proteins of Achlya hypogyna and Thraustotheca clavata identify the ancestral oomycete secretome and reveal gene acquisitions by horizontal gene transfer.</title>
        <authorList>
            <person name="Misner I."/>
            <person name="Blouin N."/>
            <person name="Leonard G."/>
            <person name="Richards T.A."/>
            <person name="Lane C.E."/>
        </authorList>
    </citation>
    <scope>NUCLEOTIDE SEQUENCE [LARGE SCALE GENOMIC DNA]</scope>
    <source>
        <strain evidence="6 7">ATCC 48635</strain>
    </source>
</reference>
<dbReference type="InterPro" id="IPR006600">
    <property type="entry name" value="HTH_CenpB_DNA-bd_dom"/>
</dbReference>
<dbReference type="PROSITE" id="PS51253">
    <property type="entry name" value="HTH_CENPB"/>
    <property type="match status" value="1"/>
</dbReference>
<dbReference type="OrthoDB" id="194358at2759"/>
<dbReference type="InterPro" id="IPR002110">
    <property type="entry name" value="Ankyrin_rpt"/>
</dbReference>
<evidence type="ECO:0000256" key="2">
    <source>
        <dbReference type="ARBA" id="ARBA00023043"/>
    </source>
</evidence>
<dbReference type="STRING" id="1202772.A0A1V9Z784"/>
<dbReference type="SUPFAM" id="SSF48403">
    <property type="entry name" value="Ankyrin repeat"/>
    <property type="match status" value="1"/>
</dbReference>
<protein>
    <recommendedName>
        <fullName evidence="5">HTH CENPB-type domain-containing protein</fullName>
    </recommendedName>
</protein>
<dbReference type="Pfam" id="PF13637">
    <property type="entry name" value="Ank_4"/>
    <property type="match status" value="1"/>
</dbReference>
<keyword evidence="3" id="KW-0238">DNA-binding</keyword>
<dbReference type="AlphaFoldDB" id="A0A1V9Z784"/>
<dbReference type="GO" id="GO:0003677">
    <property type="term" value="F:DNA binding"/>
    <property type="evidence" value="ECO:0007669"/>
    <property type="project" value="UniProtKB-KW"/>
</dbReference>
<dbReference type="InterPro" id="IPR009057">
    <property type="entry name" value="Homeodomain-like_sf"/>
</dbReference>
<organism evidence="6 7">
    <name type="scientific">Achlya hypogyna</name>
    <name type="common">Oomycete</name>
    <name type="synonym">Protoachlya hypogyna</name>
    <dbReference type="NCBI Taxonomy" id="1202772"/>
    <lineage>
        <taxon>Eukaryota</taxon>
        <taxon>Sar</taxon>
        <taxon>Stramenopiles</taxon>
        <taxon>Oomycota</taxon>
        <taxon>Saprolegniomycetes</taxon>
        <taxon>Saprolegniales</taxon>
        <taxon>Achlyaceae</taxon>
        <taxon>Achlya</taxon>
    </lineage>
</organism>
<comment type="caution">
    <text evidence="6">The sequence shown here is derived from an EMBL/GenBank/DDBJ whole genome shotgun (WGS) entry which is preliminary data.</text>
</comment>
<dbReference type="Pfam" id="PF03221">
    <property type="entry name" value="HTH_Tnp_Tc5"/>
    <property type="match status" value="1"/>
</dbReference>
<feature type="repeat" description="ANK" evidence="4">
    <location>
        <begin position="329"/>
        <end position="361"/>
    </location>
</feature>
<feature type="repeat" description="ANK" evidence="4">
    <location>
        <begin position="263"/>
        <end position="295"/>
    </location>
</feature>
<evidence type="ECO:0000256" key="1">
    <source>
        <dbReference type="ARBA" id="ARBA00022737"/>
    </source>
</evidence>
<accession>A0A1V9Z784</accession>
<dbReference type="PROSITE" id="PS50088">
    <property type="entry name" value="ANK_REPEAT"/>
    <property type="match status" value="5"/>
</dbReference>
<feature type="repeat" description="ANK" evidence="4">
    <location>
        <begin position="197"/>
        <end position="229"/>
    </location>
</feature>
<dbReference type="InterPro" id="IPR036770">
    <property type="entry name" value="Ankyrin_rpt-contain_sf"/>
</dbReference>
<keyword evidence="7" id="KW-1185">Reference proteome</keyword>
<evidence type="ECO:0000256" key="3">
    <source>
        <dbReference type="ARBA" id="ARBA00023125"/>
    </source>
</evidence>
<gene>
    <name evidence="6" type="ORF">ACHHYP_02211</name>
</gene>
<feature type="repeat" description="ANK" evidence="4">
    <location>
        <begin position="296"/>
        <end position="328"/>
    </location>
</feature>
<dbReference type="SMART" id="SM00248">
    <property type="entry name" value="ANK"/>
    <property type="match status" value="5"/>
</dbReference>
<dbReference type="Pfam" id="PF12796">
    <property type="entry name" value="Ank_2"/>
    <property type="match status" value="1"/>
</dbReference>
<keyword evidence="2 4" id="KW-0040">ANK repeat</keyword>
<feature type="domain" description="HTH CENPB-type" evidence="5">
    <location>
        <begin position="82"/>
        <end position="154"/>
    </location>
</feature>
<dbReference type="PANTHER" id="PTHR24171:SF8">
    <property type="entry name" value="BRCA1-ASSOCIATED RING DOMAIN PROTEIN 1"/>
    <property type="match status" value="1"/>
</dbReference>
<evidence type="ECO:0000313" key="6">
    <source>
        <dbReference type="EMBL" id="OQR93839.1"/>
    </source>
</evidence>
<feature type="repeat" description="ANK" evidence="4">
    <location>
        <begin position="230"/>
        <end position="262"/>
    </location>
</feature>
<dbReference type="Gene3D" id="1.10.10.60">
    <property type="entry name" value="Homeodomain-like"/>
    <property type="match status" value="1"/>
</dbReference>
<evidence type="ECO:0000256" key="4">
    <source>
        <dbReference type="PROSITE-ProRule" id="PRU00023"/>
    </source>
</evidence>
<dbReference type="Gene3D" id="1.25.40.20">
    <property type="entry name" value="Ankyrin repeat-containing domain"/>
    <property type="match status" value="2"/>
</dbReference>
<evidence type="ECO:0000259" key="5">
    <source>
        <dbReference type="PROSITE" id="PS51253"/>
    </source>
</evidence>